<gene>
    <name evidence="1" type="ORF">SK128_028188</name>
</gene>
<evidence type="ECO:0000313" key="1">
    <source>
        <dbReference type="EMBL" id="KAK7083371.1"/>
    </source>
</evidence>
<dbReference type="AlphaFoldDB" id="A0AAN8XFU7"/>
<comment type="caution">
    <text evidence="1">The sequence shown here is derived from an EMBL/GenBank/DDBJ whole genome shotgun (WGS) entry which is preliminary data.</text>
</comment>
<organism evidence="1 2">
    <name type="scientific">Halocaridina rubra</name>
    <name type="common">Hawaiian red shrimp</name>
    <dbReference type="NCBI Taxonomy" id="373956"/>
    <lineage>
        <taxon>Eukaryota</taxon>
        <taxon>Metazoa</taxon>
        <taxon>Ecdysozoa</taxon>
        <taxon>Arthropoda</taxon>
        <taxon>Crustacea</taxon>
        <taxon>Multicrustacea</taxon>
        <taxon>Malacostraca</taxon>
        <taxon>Eumalacostraca</taxon>
        <taxon>Eucarida</taxon>
        <taxon>Decapoda</taxon>
        <taxon>Pleocyemata</taxon>
        <taxon>Caridea</taxon>
        <taxon>Atyoidea</taxon>
        <taxon>Atyidae</taxon>
        <taxon>Halocaridina</taxon>
    </lineage>
</organism>
<accession>A0AAN8XFU7</accession>
<reference evidence="1 2" key="1">
    <citation type="submission" date="2023-11" db="EMBL/GenBank/DDBJ databases">
        <title>Halocaridina rubra genome assembly.</title>
        <authorList>
            <person name="Smith C."/>
        </authorList>
    </citation>
    <scope>NUCLEOTIDE SEQUENCE [LARGE SCALE GENOMIC DNA]</scope>
    <source>
        <strain evidence="1">EP-1</strain>
        <tissue evidence="1">Whole</tissue>
    </source>
</reference>
<dbReference type="Proteomes" id="UP001381693">
    <property type="component" value="Unassembled WGS sequence"/>
</dbReference>
<name>A0AAN8XFU7_HALRR</name>
<feature type="non-terminal residue" evidence="1">
    <location>
        <position position="64"/>
    </location>
</feature>
<sequence>MLKATRSSKEGWVEKGFANTRSCWKDGPHEEGATGFAKTQKMLIKQDLRIVKVQMDSTKTQRIQ</sequence>
<protein>
    <submittedName>
        <fullName evidence="1">Uncharacterized protein</fullName>
    </submittedName>
</protein>
<evidence type="ECO:0000313" key="2">
    <source>
        <dbReference type="Proteomes" id="UP001381693"/>
    </source>
</evidence>
<keyword evidence="2" id="KW-1185">Reference proteome</keyword>
<proteinExistence type="predicted"/>
<dbReference type="EMBL" id="JAXCGZ010003274">
    <property type="protein sequence ID" value="KAK7083371.1"/>
    <property type="molecule type" value="Genomic_DNA"/>
</dbReference>